<keyword evidence="3" id="KW-1185">Reference proteome</keyword>
<name>A0A8T0S374_PANVG</name>
<reference evidence="2" key="1">
    <citation type="submission" date="2020-05" db="EMBL/GenBank/DDBJ databases">
        <title>WGS assembly of Panicum virgatum.</title>
        <authorList>
            <person name="Lovell J.T."/>
            <person name="Jenkins J."/>
            <person name="Shu S."/>
            <person name="Juenger T.E."/>
            <person name="Schmutz J."/>
        </authorList>
    </citation>
    <scope>NUCLEOTIDE SEQUENCE</scope>
    <source>
        <strain evidence="2">AP13</strain>
    </source>
</reference>
<evidence type="ECO:0000313" key="3">
    <source>
        <dbReference type="Proteomes" id="UP000823388"/>
    </source>
</evidence>
<dbReference type="PANTHER" id="PTHR45023">
    <property type="match status" value="1"/>
</dbReference>
<gene>
    <name evidence="2" type="ORF">PVAP13_5NG450400</name>
</gene>
<proteinExistence type="predicted"/>
<feature type="domain" description="No apical meristem-associated C-terminal" evidence="1">
    <location>
        <begin position="147"/>
        <end position="193"/>
    </location>
</feature>
<organism evidence="2 3">
    <name type="scientific">Panicum virgatum</name>
    <name type="common">Blackwell switchgrass</name>
    <dbReference type="NCBI Taxonomy" id="38727"/>
    <lineage>
        <taxon>Eukaryota</taxon>
        <taxon>Viridiplantae</taxon>
        <taxon>Streptophyta</taxon>
        <taxon>Embryophyta</taxon>
        <taxon>Tracheophyta</taxon>
        <taxon>Spermatophyta</taxon>
        <taxon>Magnoliopsida</taxon>
        <taxon>Liliopsida</taxon>
        <taxon>Poales</taxon>
        <taxon>Poaceae</taxon>
        <taxon>PACMAD clade</taxon>
        <taxon>Panicoideae</taxon>
        <taxon>Panicodae</taxon>
        <taxon>Paniceae</taxon>
        <taxon>Panicinae</taxon>
        <taxon>Panicum</taxon>
        <taxon>Panicum sect. Hiantes</taxon>
    </lineage>
</organism>
<sequence length="263" mass="29866">MTRMDDFFIDLNNAAQGVGVGEVSESSMSGSAFKVRATRNKQTNFSAYEDNILCKSGLEISCDPTVNTGQRKEAFWIRVLNRYNSKCGSYPTRTQKSIMSHWDHIKAEISKFSGYMAEMIRSNPSGMSDADKSVAAAADFASVEKHNFTLMHCWQIMKDEPKWMELKRKMDTHQNSGSKENVPPPPPPVCSETFSIFIPKSPHQLAHQENVPWGGTHQNKLRRKLLQHPLSACPRCMTYLFRRLSYSRKQRVSARPGSMKLLL</sequence>
<dbReference type="Pfam" id="PF14303">
    <property type="entry name" value="NAM-associated"/>
    <property type="match status" value="1"/>
</dbReference>
<dbReference type="EMBL" id="CM029046">
    <property type="protein sequence ID" value="KAG2591009.1"/>
    <property type="molecule type" value="Genomic_DNA"/>
</dbReference>
<dbReference type="AlphaFoldDB" id="A0A8T0S374"/>
<dbReference type="InterPro" id="IPR029466">
    <property type="entry name" value="NAM-associated_C"/>
</dbReference>
<evidence type="ECO:0000313" key="2">
    <source>
        <dbReference type="EMBL" id="KAG2591009.1"/>
    </source>
</evidence>
<comment type="caution">
    <text evidence="2">The sequence shown here is derived from an EMBL/GenBank/DDBJ whole genome shotgun (WGS) entry which is preliminary data.</text>
</comment>
<accession>A0A8T0S374</accession>
<protein>
    <recommendedName>
        <fullName evidence="1">No apical meristem-associated C-terminal domain-containing protein</fullName>
    </recommendedName>
</protein>
<dbReference type="PANTHER" id="PTHR45023:SF4">
    <property type="entry name" value="GLYCINE-RICH PROTEIN-RELATED"/>
    <property type="match status" value="1"/>
</dbReference>
<evidence type="ECO:0000259" key="1">
    <source>
        <dbReference type="Pfam" id="PF14303"/>
    </source>
</evidence>
<dbReference type="Proteomes" id="UP000823388">
    <property type="component" value="Chromosome 5N"/>
</dbReference>